<gene>
    <name evidence="3" type="ORF">SAMN02745152_01072</name>
</gene>
<dbReference type="EMBL" id="FUXC01000005">
    <property type="protein sequence ID" value="SJZ73255.1"/>
    <property type="molecule type" value="Genomic_DNA"/>
</dbReference>
<dbReference type="OrthoDB" id="9773088at2"/>
<evidence type="ECO:0000313" key="4">
    <source>
        <dbReference type="Proteomes" id="UP000190395"/>
    </source>
</evidence>
<dbReference type="GO" id="GO:0009898">
    <property type="term" value="C:cytoplasmic side of plasma membrane"/>
    <property type="evidence" value="ECO:0007669"/>
    <property type="project" value="TreeGrafter"/>
</dbReference>
<dbReference type="SUPFAM" id="SSF52540">
    <property type="entry name" value="P-loop containing nucleoside triphosphate hydrolases"/>
    <property type="match status" value="1"/>
</dbReference>
<organism evidence="3 4">
    <name type="scientific">Treponema berlinense</name>
    <dbReference type="NCBI Taxonomy" id="225004"/>
    <lineage>
        <taxon>Bacteria</taxon>
        <taxon>Pseudomonadati</taxon>
        <taxon>Spirochaetota</taxon>
        <taxon>Spirochaetia</taxon>
        <taxon>Spirochaetales</taxon>
        <taxon>Treponemataceae</taxon>
        <taxon>Treponema</taxon>
    </lineage>
</organism>
<keyword evidence="3" id="KW-0282">Flagellum</keyword>
<keyword evidence="3" id="KW-0969">Cilium</keyword>
<dbReference type="RefSeq" id="WP_078930828.1">
    <property type="nucleotide sequence ID" value="NZ_FUXC01000005.1"/>
</dbReference>
<proteinExistence type="predicted"/>
<evidence type="ECO:0000256" key="1">
    <source>
        <dbReference type="ARBA" id="ARBA00022741"/>
    </source>
</evidence>
<reference evidence="3 4" key="1">
    <citation type="submission" date="2017-02" db="EMBL/GenBank/DDBJ databases">
        <authorList>
            <person name="Peterson S.W."/>
        </authorList>
    </citation>
    <scope>NUCLEOTIDE SEQUENCE [LARGE SCALE GENOMIC DNA]</scope>
    <source>
        <strain evidence="3 4">ATCC BAA-909</strain>
    </source>
</reference>
<dbReference type="Pfam" id="PF10609">
    <property type="entry name" value="ParA"/>
    <property type="match status" value="1"/>
</dbReference>
<evidence type="ECO:0000313" key="3">
    <source>
        <dbReference type="EMBL" id="SJZ73255.1"/>
    </source>
</evidence>
<dbReference type="Proteomes" id="UP000190395">
    <property type="component" value="Unassembled WGS sequence"/>
</dbReference>
<dbReference type="PANTHER" id="PTHR43384:SF4">
    <property type="entry name" value="CELLULOSE BIOSYNTHESIS PROTEIN BCSQ-RELATED"/>
    <property type="match status" value="1"/>
</dbReference>
<dbReference type="GeneID" id="303367323"/>
<evidence type="ECO:0000256" key="2">
    <source>
        <dbReference type="ARBA" id="ARBA00022840"/>
    </source>
</evidence>
<keyword evidence="4" id="KW-1185">Reference proteome</keyword>
<accession>A0A1T4N2M0</accession>
<dbReference type="STRING" id="225004.SAMN02745152_01072"/>
<keyword evidence="2" id="KW-0067">ATP-binding</keyword>
<name>A0A1T4N2M0_9SPIR</name>
<dbReference type="Gene3D" id="3.40.50.300">
    <property type="entry name" value="P-loop containing nucleotide triphosphate hydrolases"/>
    <property type="match status" value="1"/>
</dbReference>
<dbReference type="InterPro" id="IPR027417">
    <property type="entry name" value="P-loop_NTPase"/>
</dbReference>
<dbReference type="PANTHER" id="PTHR43384">
    <property type="entry name" value="SEPTUM SITE-DETERMINING PROTEIN MIND HOMOLOG, CHLOROPLASTIC-RELATED"/>
    <property type="match status" value="1"/>
</dbReference>
<protein>
    <submittedName>
        <fullName evidence="3">Flagellar biosynthesis protein FlhG</fullName>
    </submittedName>
</protein>
<keyword evidence="1" id="KW-0547">Nucleotide-binding</keyword>
<dbReference type="InterPro" id="IPR033756">
    <property type="entry name" value="YlxH/NBP35"/>
</dbReference>
<dbReference type="AlphaFoldDB" id="A0A1T4N2M0"/>
<dbReference type="GO" id="GO:0051782">
    <property type="term" value="P:negative regulation of cell division"/>
    <property type="evidence" value="ECO:0007669"/>
    <property type="project" value="TreeGrafter"/>
</dbReference>
<dbReference type="InterPro" id="IPR050625">
    <property type="entry name" value="ParA/MinD_ATPase"/>
</dbReference>
<dbReference type="GO" id="GO:0005829">
    <property type="term" value="C:cytosol"/>
    <property type="evidence" value="ECO:0007669"/>
    <property type="project" value="TreeGrafter"/>
</dbReference>
<dbReference type="GO" id="GO:0016887">
    <property type="term" value="F:ATP hydrolysis activity"/>
    <property type="evidence" value="ECO:0007669"/>
    <property type="project" value="TreeGrafter"/>
</dbReference>
<keyword evidence="3" id="KW-0966">Cell projection</keyword>
<dbReference type="GO" id="GO:0005524">
    <property type="term" value="F:ATP binding"/>
    <property type="evidence" value="ECO:0007669"/>
    <property type="project" value="UniProtKB-KW"/>
</dbReference>
<sequence length="332" mass="36750">MTNLLPIASGKGGVGKSSYAVNLATVLAQKGKNVILADFDFGGANLHTLLGLKNNRAGLGNFIYRQTEDFSSLLQETQIPGLRFIAGDCMYPGTANMDNSSKRRIIKALNAQEADYVILDLGAGTTYNTLDFFLLTYNSLLVTTPELTSILNAYSFLKAAVFRFFMRQFKAKSPEREFINGYLKSAETGSDADFVELVKKICKNFPETGKSAKTELLKYRPQVIFNQGQNSADLEMAKRLRSLIQKKLGINMDFVGFLPKDEQVSFSIALRKPLALANPGSGFVRGIETSAERIMIHSYRYNELNGVEADDISKDKDLKILDKEFTAALAEK</sequence>